<dbReference type="NCBIfam" id="NF004079">
    <property type="entry name" value="PRK05584.1"/>
    <property type="match status" value="1"/>
</dbReference>
<dbReference type="GO" id="GO:0009164">
    <property type="term" value="P:nucleoside catabolic process"/>
    <property type="evidence" value="ECO:0007669"/>
    <property type="project" value="InterPro"/>
</dbReference>
<dbReference type="PANTHER" id="PTHR46832:SF1">
    <property type="entry name" value="5'-METHYLTHIOADENOSINE_S-ADENOSYLHOMOCYSTEINE NUCLEOSIDASE"/>
    <property type="match status" value="1"/>
</dbReference>
<dbReference type="InterPro" id="IPR000845">
    <property type="entry name" value="Nucleoside_phosphorylase_d"/>
</dbReference>
<feature type="domain" description="Nucleoside phosphorylase" evidence="7">
    <location>
        <begin position="46"/>
        <end position="272"/>
    </location>
</feature>
<dbReference type="Gene3D" id="3.40.50.1580">
    <property type="entry name" value="Nucleoside phosphorylase domain"/>
    <property type="match status" value="1"/>
</dbReference>
<evidence type="ECO:0000256" key="3">
    <source>
        <dbReference type="ARBA" id="ARBA00022605"/>
    </source>
</evidence>
<accession>A0A1G8FT69</accession>
<dbReference type="GO" id="GO:0019284">
    <property type="term" value="P:L-methionine salvage from S-adenosylmethionine"/>
    <property type="evidence" value="ECO:0007669"/>
    <property type="project" value="TreeGrafter"/>
</dbReference>
<dbReference type="Proteomes" id="UP000199163">
    <property type="component" value="Unassembled WGS sequence"/>
</dbReference>
<keyword evidence="4" id="KW-0378">Hydrolase</keyword>
<dbReference type="NCBIfam" id="TIGR01704">
    <property type="entry name" value="MTA_SAH-Nsdase"/>
    <property type="match status" value="1"/>
</dbReference>
<reference evidence="8 9" key="1">
    <citation type="submission" date="2016-10" db="EMBL/GenBank/DDBJ databases">
        <authorList>
            <person name="de Groot N.N."/>
        </authorList>
    </citation>
    <scope>NUCLEOTIDE SEQUENCE [LARGE SCALE GENOMIC DNA]</scope>
    <source>
        <strain evidence="8 9">DSM 21632</strain>
    </source>
</reference>
<dbReference type="CDD" id="cd09008">
    <property type="entry name" value="MTAN"/>
    <property type="match status" value="1"/>
</dbReference>
<evidence type="ECO:0000256" key="6">
    <source>
        <dbReference type="SAM" id="SignalP"/>
    </source>
</evidence>
<dbReference type="SUPFAM" id="SSF53167">
    <property type="entry name" value="Purine and uridine phosphorylases"/>
    <property type="match status" value="1"/>
</dbReference>
<dbReference type="AlphaFoldDB" id="A0A1G8FT69"/>
<dbReference type="Pfam" id="PF01048">
    <property type="entry name" value="PNP_UDP_1"/>
    <property type="match status" value="1"/>
</dbReference>
<dbReference type="STRING" id="568899.SAMN05192534_1139"/>
<dbReference type="GO" id="GO:0008782">
    <property type="term" value="F:adenosylhomocysteine nucleosidase activity"/>
    <property type="evidence" value="ECO:0007669"/>
    <property type="project" value="UniProtKB-EC"/>
</dbReference>
<evidence type="ECO:0000256" key="5">
    <source>
        <dbReference type="ARBA" id="ARBA00023167"/>
    </source>
</evidence>
<gene>
    <name evidence="8" type="ORF">SAMN05192534_1139</name>
</gene>
<sequence length="276" mass="29978">MNISFFWKQGLLIVAAVLFMAGCSQDPEQVVGEETDTEAEAADESKVGIIGPMEVEIDILRSNMDIEKEHDIAGLTFYEGTLKDQNIVLVQSGIGKVNASVAAQALISEFNVDTLINSGVAGSIHPDVGLGDIVISTQTVHHDMDETAKGYEPGQIPDMDVLYFKADEELISLAEEGTTGLPDYVDVFTENVATGDQFIHSEEKSQWIRDTFDAYVVEMEGAAVGQIAYLNDIPYVVIRSASDDAGEEAADIQENFVEEAAQNSSHVIENILENLN</sequence>
<evidence type="ECO:0000256" key="1">
    <source>
        <dbReference type="ARBA" id="ARBA00004945"/>
    </source>
</evidence>
<evidence type="ECO:0000313" key="8">
    <source>
        <dbReference type="EMBL" id="SDH85310.1"/>
    </source>
</evidence>
<keyword evidence="6" id="KW-0732">Signal</keyword>
<dbReference type="InterPro" id="IPR010049">
    <property type="entry name" value="MTA_SAH_Nsdase"/>
</dbReference>
<dbReference type="PANTHER" id="PTHR46832">
    <property type="entry name" value="5'-METHYLTHIOADENOSINE/S-ADENOSYLHOMOCYSTEINE NUCLEOSIDASE"/>
    <property type="match status" value="1"/>
</dbReference>
<keyword evidence="3" id="KW-0028">Amino-acid biosynthesis</keyword>
<feature type="chain" id="PRO_5038966633" description="adenosylhomocysteine nucleosidase" evidence="6">
    <location>
        <begin position="27"/>
        <end position="276"/>
    </location>
</feature>
<evidence type="ECO:0000259" key="7">
    <source>
        <dbReference type="Pfam" id="PF01048"/>
    </source>
</evidence>
<protein>
    <recommendedName>
        <fullName evidence="2">adenosylhomocysteine nucleosidase</fullName>
        <ecNumber evidence="2">3.2.2.9</ecNumber>
    </recommendedName>
</protein>
<keyword evidence="5" id="KW-0486">Methionine biosynthesis</keyword>
<dbReference type="UniPathway" id="UPA00904">
    <property type="reaction ID" value="UER00871"/>
</dbReference>
<proteinExistence type="predicted"/>
<feature type="signal peptide" evidence="6">
    <location>
        <begin position="1"/>
        <end position="26"/>
    </location>
</feature>
<comment type="pathway">
    <text evidence="1">Amino-acid biosynthesis; L-methionine biosynthesis via salvage pathway; S-methyl-5-thio-alpha-D-ribose 1-phosphate from S-methyl-5'-thioadenosine (hydrolase route): step 1/2.</text>
</comment>
<dbReference type="EC" id="3.2.2.9" evidence="2"/>
<dbReference type="GO" id="GO:0019509">
    <property type="term" value="P:L-methionine salvage from methylthioadenosine"/>
    <property type="evidence" value="ECO:0007669"/>
    <property type="project" value="UniProtKB-UniPathway"/>
</dbReference>
<evidence type="ECO:0000256" key="4">
    <source>
        <dbReference type="ARBA" id="ARBA00022801"/>
    </source>
</evidence>
<dbReference type="GO" id="GO:0005829">
    <property type="term" value="C:cytosol"/>
    <property type="evidence" value="ECO:0007669"/>
    <property type="project" value="TreeGrafter"/>
</dbReference>
<organism evidence="8 9">
    <name type="scientific">Alteribacillus persepolensis</name>
    <dbReference type="NCBI Taxonomy" id="568899"/>
    <lineage>
        <taxon>Bacteria</taxon>
        <taxon>Bacillati</taxon>
        <taxon>Bacillota</taxon>
        <taxon>Bacilli</taxon>
        <taxon>Bacillales</taxon>
        <taxon>Bacillaceae</taxon>
        <taxon>Alteribacillus</taxon>
    </lineage>
</organism>
<evidence type="ECO:0000313" key="9">
    <source>
        <dbReference type="Proteomes" id="UP000199163"/>
    </source>
</evidence>
<keyword evidence="9" id="KW-1185">Reference proteome</keyword>
<dbReference type="EMBL" id="FNDK01000013">
    <property type="protein sequence ID" value="SDH85310.1"/>
    <property type="molecule type" value="Genomic_DNA"/>
</dbReference>
<dbReference type="RefSeq" id="WP_245705247.1">
    <property type="nucleotide sequence ID" value="NZ_FNDK01000013.1"/>
</dbReference>
<evidence type="ECO:0000256" key="2">
    <source>
        <dbReference type="ARBA" id="ARBA00011974"/>
    </source>
</evidence>
<name>A0A1G8FT69_9BACI</name>
<dbReference type="GO" id="GO:0008930">
    <property type="term" value="F:methylthioadenosine nucleosidase activity"/>
    <property type="evidence" value="ECO:0007669"/>
    <property type="project" value="InterPro"/>
</dbReference>
<dbReference type="InterPro" id="IPR035994">
    <property type="entry name" value="Nucleoside_phosphorylase_sf"/>
</dbReference>